<proteinExistence type="predicted"/>
<dbReference type="PANTHER" id="PTHR38790">
    <property type="entry name" value="2EXR DOMAIN-CONTAINING PROTEIN-RELATED"/>
    <property type="match status" value="1"/>
</dbReference>
<dbReference type="InterPro" id="IPR056632">
    <property type="entry name" value="DUF7730"/>
</dbReference>
<dbReference type="EMBL" id="PNEN01000573">
    <property type="protein sequence ID" value="PPJ53941.1"/>
    <property type="molecule type" value="Genomic_DNA"/>
</dbReference>
<evidence type="ECO:0000313" key="3">
    <source>
        <dbReference type="Proteomes" id="UP000237631"/>
    </source>
</evidence>
<dbReference type="AlphaFoldDB" id="A0A2S6C2K0"/>
<reference evidence="3" key="1">
    <citation type="journal article" date="2017" name="bioRxiv">
        <title>Conservation of a gene cluster reveals novel cercosporin biosynthetic mechanisms and extends production to the genus Colletotrichum.</title>
        <authorList>
            <person name="de Jonge R."/>
            <person name="Ebert M.K."/>
            <person name="Huitt-Roehl C.R."/>
            <person name="Pal P."/>
            <person name="Suttle J.C."/>
            <person name="Spanner R.E."/>
            <person name="Neubauer J.D."/>
            <person name="Jurick W.M.II."/>
            <person name="Stott K.A."/>
            <person name="Secor G.A."/>
            <person name="Thomma B.P.H.J."/>
            <person name="Van de Peer Y."/>
            <person name="Townsend C.A."/>
            <person name="Bolton M.D."/>
        </authorList>
    </citation>
    <scope>NUCLEOTIDE SEQUENCE [LARGE SCALE GENOMIC DNA]</scope>
    <source>
        <strain evidence="3">CBS538.71</strain>
    </source>
</reference>
<evidence type="ECO:0000313" key="2">
    <source>
        <dbReference type="EMBL" id="PPJ53941.1"/>
    </source>
</evidence>
<organism evidence="2 3">
    <name type="scientific">Cercospora berteroae</name>
    <dbReference type="NCBI Taxonomy" id="357750"/>
    <lineage>
        <taxon>Eukaryota</taxon>
        <taxon>Fungi</taxon>
        <taxon>Dikarya</taxon>
        <taxon>Ascomycota</taxon>
        <taxon>Pezizomycotina</taxon>
        <taxon>Dothideomycetes</taxon>
        <taxon>Dothideomycetidae</taxon>
        <taxon>Mycosphaerellales</taxon>
        <taxon>Mycosphaerellaceae</taxon>
        <taxon>Cercospora</taxon>
    </lineage>
</organism>
<name>A0A2S6C2K0_9PEZI</name>
<feature type="domain" description="DUF7730" evidence="1">
    <location>
        <begin position="11"/>
        <end position="126"/>
    </location>
</feature>
<gene>
    <name evidence="2" type="ORF">CBER1_05823</name>
</gene>
<evidence type="ECO:0000259" key="1">
    <source>
        <dbReference type="Pfam" id="PF24864"/>
    </source>
</evidence>
<dbReference type="OrthoDB" id="2951834at2759"/>
<dbReference type="Pfam" id="PF24864">
    <property type="entry name" value="DUF7730"/>
    <property type="match status" value="1"/>
</dbReference>
<sequence length="249" mass="28266">MTSLTSRAALPQTQSLFFKLSGELRNEVYHLLLNVKNPSNATEIYLCSKFARVQNKDSFATKHGGVDLNLLATCRQIYLEASGICYSINPIGIDKDMMLATGIDMDRMRLESIRHLRVHIMLPETLASMCTAVQRYMPGVETLEVVFDHGFNYDFYWDNFCPHNVHARLDVTSFNMIANEISQLENVSKIKLTVASPEDFPCGKGKWRPEHVHWFKQVNWTAITKLAVVENRLNALLPKNTSPVACPCQ</sequence>
<keyword evidence="3" id="KW-1185">Reference proteome</keyword>
<dbReference type="Proteomes" id="UP000237631">
    <property type="component" value="Unassembled WGS sequence"/>
</dbReference>
<comment type="caution">
    <text evidence="2">The sequence shown here is derived from an EMBL/GenBank/DDBJ whole genome shotgun (WGS) entry which is preliminary data.</text>
</comment>
<accession>A0A2S6C2K0</accession>
<protein>
    <recommendedName>
        <fullName evidence="1">DUF7730 domain-containing protein</fullName>
    </recommendedName>
</protein>